<organism evidence="2 3">
    <name type="scientific">Mesorhabditis belari</name>
    <dbReference type="NCBI Taxonomy" id="2138241"/>
    <lineage>
        <taxon>Eukaryota</taxon>
        <taxon>Metazoa</taxon>
        <taxon>Ecdysozoa</taxon>
        <taxon>Nematoda</taxon>
        <taxon>Chromadorea</taxon>
        <taxon>Rhabditida</taxon>
        <taxon>Rhabditina</taxon>
        <taxon>Rhabditomorpha</taxon>
        <taxon>Rhabditoidea</taxon>
        <taxon>Rhabditidae</taxon>
        <taxon>Mesorhabditinae</taxon>
        <taxon>Mesorhabditis</taxon>
    </lineage>
</organism>
<dbReference type="AlphaFoldDB" id="A0AAF3FJW9"/>
<dbReference type="GO" id="GO:0003676">
    <property type="term" value="F:nucleic acid binding"/>
    <property type="evidence" value="ECO:0007669"/>
    <property type="project" value="InterPro"/>
</dbReference>
<keyword evidence="2" id="KW-1185">Reference proteome</keyword>
<evidence type="ECO:0000313" key="3">
    <source>
        <dbReference type="WBParaSite" id="MBELARI_LOCUS6934.2"/>
    </source>
</evidence>
<proteinExistence type="predicted"/>
<evidence type="ECO:0000313" key="2">
    <source>
        <dbReference type="Proteomes" id="UP000887575"/>
    </source>
</evidence>
<evidence type="ECO:0000259" key="1">
    <source>
        <dbReference type="PROSITE" id="PS50994"/>
    </source>
</evidence>
<sequence>MYCVFAFFDGAIGGGGDNGREFANKLLEEAVAQWAGCKILHGKPRHSQSQGSVERANADIEDILSVHQRETKTTEWARFLPLIQYRKNIRFHSVVLRNFLNSQIWGIMTPTFNLGLLVQCLGVQKDEEQAAIDCLHDLIMMERHGAHSAQKNQARKMLRASEQRFAPIDVEQNVLMPIPCVDRPKIGPRNLMGVVTAVTNGFYSIGTQNGHLRQTFTRNQLAPCGAEFFSINSISDWETSLRTAVGAASISGSQAKVTLIACA</sequence>
<dbReference type="InterPro" id="IPR001584">
    <property type="entry name" value="Integrase_cat-core"/>
</dbReference>
<protein>
    <recommendedName>
        <fullName evidence="1">Integrase catalytic domain-containing protein</fullName>
    </recommendedName>
</protein>
<dbReference type="Proteomes" id="UP000887575">
    <property type="component" value="Unassembled WGS sequence"/>
</dbReference>
<accession>A0AAF3FJW9</accession>
<dbReference type="GO" id="GO:0015074">
    <property type="term" value="P:DNA integration"/>
    <property type="evidence" value="ECO:0007669"/>
    <property type="project" value="InterPro"/>
</dbReference>
<dbReference type="WBParaSite" id="MBELARI_LOCUS6934.2">
    <property type="protein sequence ID" value="MBELARI_LOCUS6934.2"/>
    <property type="gene ID" value="MBELARI_LOCUS6934"/>
</dbReference>
<dbReference type="InterPro" id="IPR036397">
    <property type="entry name" value="RNaseH_sf"/>
</dbReference>
<reference evidence="3" key="1">
    <citation type="submission" date="2024-02" db="UniProtKB">
        <authorList>
            <consortium name="WormBaseParasite"/>
        </authorList>
    </citation>
    <scope>IDENTIFICATION</scope>
</reference>
<dbReference type="PROSITE" id="PS50994">
    <property type="entry name" value="INTEGRASE"/>
    <property type="match status" value="1"/>
</dbReference>
<dbReference type="Gene3D" id="3.30.420.10">
    <property type="entry name" value="Ribonuclease H-like superfamily/Ribonuclease H"/>
    <property type="match status" value="1"/>
</dbReference>
<name>A0AAF3FJW9_9BILA</name>
<dbReference type="InterPro" id="IPR012337">
    <property type="entry name" value="RNaseH-like_sf"/>
</dbReference>
<feature type="domain" description="Integrase catalytic" evidence="1">
    <location>
        <begin position="17"/>
        <end position="118"/>
    </location>
</feature>
<dbReference type="SUPFAM" id="SSF53098">
    <property type="entry name" value="Ribonuclease H-like"/>
    <property type="match status" value="1"/>
</dbReference>